<dbReference type="NCBIfam" id="TIGR00254">
    <property type="entry name" value="GGDEF"/>
    <property type="match status" value="1"/>
</dbReference>
<dbReference type="InterPro" id="IPR043128">
    <property type="entry name" value="Rev_trsase/Diguanyl_cyclase"/>
</dbReference>
<name>A0ABX2R6A3_9THEO</name>
<protein>
    <submittedName>
        <fullName evidence="2">Diguanylate cyclase (GGDEF)-like protein</fullName>
    </submittedName>
</protein>
<dbReference type="Gene3D" id="3.30.70.270">
    <property type="match status" value="1"/>
</dbReference>
<dbReference type="PROSITE" id="PS50887">
    <property type="entry name" value="GGDEF"/>
    <property type="match status" value="1"/>
</dbReference>
<keyword evidence="3" id="KW-1185">Reference proteome</keyword>
<evidence type="ECO:0000313" key="3">
    <source>
        <dbReference type="Proteomes" id="UP000604066"/>
    </source>
</evidence>
<dbReference type="InterPro" id="IPR000160">
    <property type="entry name" value="GGDEF_dom"/>
</dbReference>
<dbReference type="SUPFAM" id="SSF55073">
    <property type="entry name" value="Nucleotide cyclase"/>
    <property type="match status" value="1"/>
</dbReference>
<dbReference type="SMART" id="SM00267">
    <property type="entry name" value="GGDEF"/>
    <property type="match status" value="1"/>
</dbReference>
<evidence type="ECO:0000259" key="1">
    <source>
        <dbReference type="PROSITE" id="PS50887"/>
    </source>
</evidence>
<sequence>MVRIERDITPFKLYEEKLKKLAKYDFLTGVYNRRAFFQRAESELARSKRLQEKVGIIVIDIDDFKKINDNYGHEAGDKVLREFAGVLKNMCRKYDFVARFGGEEFVIFLSKVDENMAVKIAERIREDVEKRMFHLSRKNIEIKLTASFGVAVLEEEDNYSVEKIIQRADEALYRAKNSGKNKTVFLQ</sequence>
<accession>A0ABX2R6A3</accession>
<evidence type="ECO:0000313" key="2">
    <source>
        <dbReference type="EMBL" id="NYE56702.1"/>
    </source>
</evidence>
<organism evidence="2 3">
    <name type="scientific">Carboxydothermus ferrireducens DSM 11255</name>
    <dbReference type="NCBI Taxonomy" id="1119529"/>
    <lineage>
        <taxon>Bacteria</taxon>
        <taxon>Bacillati</taxon>
        <taxon>Bacillota</taxon>
        <taxon>Clostridia</taxon>
        <taxon>Thermoanaerobacterales</taxon>
        <taxon>Thermoanaerobacteraceae</taxon>
        <taxon>Carboxydothermus</taxon>
    </lineage>
</organism>
<gene>
    <name evidence="2" type="ORF">HDG70_000408</name>
</gene>
<dbReference type="CDD" id="cd01949">
    <property type="entry name" value="GGDEF"/>
    <property type="match status" value="1"/>
</dbReference>
<feature type="domain" description="GGDEF" evidence="1">
    <location>
        <begin position="52"/>
        <end position="187"/>
    </location>
</feature>
<dbReference type="PANTHER" id="PTHR45138:SF9">
    <property type="entry name" value="DIGUANYLATE CYCLASE DGCM-RELATED"/>
    <property type="match status" value="1"/>
</dbReference>
<proteinExistence type="predicted"/>
<dbReference type="InterPro" id="IPR050469">
    <property type="entry name" value="Diguanylate_Cyclase"/>
</dbReference>
<reference evidence="2 3" key="1">
    <citation type="submission" date="2020-07" db="EMBL/GenBank/DDBJ databases">
        <title>Genomic Encyclopedia of Type Strains, Phase III (KMG-III): the genomes of soil and plant-associated and newly described type strains.</title>
        <authorList>
            <person name="Whitman W."/>
        </authorList>
    </citation>
    <scope>NUCLEOTIDE SEQUENCE [LARGE SCALE GENOMIC DNA]</scope>
    <source>
        <strain evidence="2 3">DSM 11255</strain>
    </source>
</reference>
<comment type="caution">
    <text evidence="2">The sequence shown here is derived from an EMBL/GenBank/DDBJ whole genome shotgun (WGS) entry which is preliminary data.</text>
</comment>
<dbReference type="PANTHER" id="PTHR45138">
    <property type="entry name" value="REGULATORY COMPONENTS OF SENSORY TRANSDUCTION SYSTEM"/>
    <property type="match status" value="1"/>
</dbReference>
<dbReference type="Proteomes" id="UP000604066">
    <property type="component" value="Unassembled WGS sequence"/>
</dbReference>
<dbReference type="RefSeq" id="WP_245570795.1">
    <property type="nucleotide sequence ID" value="NZ_ATYG01000048.1"/>
</dbReference>
<dbReference type="EMBL" id="JACCBS010000001">
    <property type="protein sequence ID" value="NYE56702.1"/>
    <property type="molecule type" value="Genomic_DNA"/>
</dbReference>
<dbReference type="InterPro" id="IPR029787">
    <property type="entry name" value="Nucleotide_cyclase"/>
</dbReference>
<dbReference type="Pfam" id="PF00990">
    <property type="entry name" value="GGDEF"/>
    <property type="match status" value="1"/>
</dbReference>